<proteinExistence type="predicted"/>
<sequence length="212" mass="23575">MLKGPWEPYEGNPVLAPSGWGAWDDGGYSEAKVVYRDGVFHTFYGGCKQHRARRNDLESIGYAFSRDGYHFTKHVDNPVASRIKDPDASAFAEVQCLLEPPFVYLYHTLRYLSCENTNVEDLGVQVLATRRPFKFSMPTLRLDALPAGGMTELAACPPIGLENISSLALGVECTYDHQAQAGVRVHVRASSDGFVYDTEDWAVFDNRFATGE</sequence>
<reference evidence="1" key="1">
    <citation type="journal article" date="2014" name="Front. Microbiol.">
        <title>High frequency of phylogenetically diverse reductive dehalogenase-homologous genes in deep subseafloor sedimentary metagenomes.</title>
        <authorList>
            <person name="Kawai M."/>
            <person name="Futagami T."/>
            <person name="Toyoda A."/>
            <person name="Takaki Y."/>
            <person name="Nishi S."/>
            <person name="Hori S."/>
            <person name="Arai W."/>
            <person name="Tsubouchi T."/>
            <person name="Morono Y."/>
            <person name="Uchiyama I."/>
            <person name="Ito T."/>
            <person name="Fujiyama A."/>
            <person name="Inagaki F."/>
            <person name="Takami H."/>
        </authorList>
    </citation>
    <scope>NUCLEOTIDE SEQUENCE</scope>
    <source>
        <strain evidence="1">Expedition CK06-06</strain>
    </source>
</reference>
<evidence type="ECO:0000313" key="1">
    <source>
        <dbReference type="EMBL" id="GAI73603.1"/>
    </source>
</evidence>
<name>X1QZB6_9ZZZZ</name>
<accession>X1QZB6</accession>
<protein>
    <recommendedName>
        <fullName evidence="2">Glycosyl hydrolase family 32 N-terminal domain-containing protein</fullName>
    </recommendedName>
</protein>
<dbReference type="SUPFAM" id="SSF75005">
    <property type="entry name" value="Arabinanase/levansucrase/invertase"/>
    <property type="match status" value="1"/>
</dbReference>
<organism evidence="1">
    <name type="scientific">marine sediment metagenome</name>
    <dbReference type="NCBI Taxonomy" id="412755"/>
    <lineage>
        <taxon>unclassified sequences</taxon>
        <taxon>metagenomes</taxon>
        <taxon>ecological metagenomes</taxon>
    </lineage>
</organism>
<dbReference type="InterPro" id="IPR023296">
    <property type="entry name" value="Glyco_hydro_beta-prop_sf"/>
</dbReference>
<dbReference type="Gene3D" id="2.115.10.20">
    <property type="entry name" value="Glycosyl hydrolase domain, family 43"/>
    <property type="match status" value="1"/>
</dbReference>
<evidence type="ECO:0008006" key="2">
    <source>
        <dbReference type="Google" id="ProtNLM"/>
    </source>
</evidence>
<dbReference type="AlphaFoldDB" id="X1QZB6"/>
<comment type="caution">
    <text evidence="1">The sequence shown here is derived from an EMBL/GenBank/DDBJ whole genome shotgun (WGS) entry which is preliminary data.</text>
</comment>
<gene>
    <name evidence="1" type="ORF">S12H4_20122</name>
</gene>
<dbReference type="EMBL" id="BARW01010152">
    <property type="protein sequence ID" value="GAI73603.1"/>
    <property type="molecule type" value="Genomic_DNA"/>
</dbReference>
<feature type="non-terminal residue" evidence="1">
    <location>
        <position position="212"/>
    </location>
</feature>